<protein>
    <submittedName>
        <fullName evidence="1">Uncharacterized protein</fullName>
    </submittedName>
</protein>
<name>A0A171DFG4_9ACTN</name>
<sequence length="128" mass="14405">MDNCRAAPPVVDETTAERQDRALAVVQRLLRERGIRARCQHTISLGLFADRAAGHSWPDRPMRRYWVDRFPPELAVLGPQGECDATVTVDSCSGYLVWLRTASGPQSFRNDDPHLVVNLIAALRPEQR</sequence>
<reference evidence="2" key="2">
    <citation type="submission" date="2016-04" db="EMBL/GenBank/DDBJ databases">
        <title>Planomonospora sphaerica JCM9374 whole genome shotgun sequence.</title>
        <authorList>
            <person name="Suzuki T."/>
            <person name="Dohra H."/>
            <person name="Kodani S."/>
        </authorList>
    </citation>
    <scope>NUCLEOTIDE SEQUENCE [LARGE SCALE GENOMIC DNA]</scope>
    <source>
        <strain evidence="2">JCM 9374</strain>
    </source>
</reference>
<gene>
    <name evidence="1" type="ORF">PS9374_03899</name>
</gene>
<dbReference type="EMBL" id="BDCX01000009">
    <property type="protein sequence ID" value="GAT68238.1"/>
    <property type="molecule type" value="Genomic_DNA"/>
</dbReference>
<dbReference type="RefSeq" id="WP_153054341.1">
    <property type="nucleotide sequence ID" value="NZ_BDCX01000009.1"/>
</dbReference>
<evidence type="ECO:0000313" key="1">
    <source>
        <dbReference type="EMBL" id="GAT68238.1"/>
    </source>
</evidence>
<evidence type="ECO:0000313" key="2">
    <source>
        <dbReference type="Proteomes" id="UP000077701"/>
    </source>
</evidence>
<proteinExistence type="predicted"/>
<dbReference type="Proteomes" id="UP000077701">
    <property type="component" value="Unassembled WGS sequence"/>
</dbReference>
<accession>A0A171DFG4</accession>
<comment type="caution">
    <text evidence="1">The sequence shown here is derived from an EMBL/GenBank/DDBJ whole genome shotgun (WGS) entry which is preliminary data.</text>
</comment>
<dbReference type="STRING" id="161355.PS9374_03899"/>
<keyword evidence="2" id="KW-1185">Reference proteome</keyword>
<reference evidence="1 2" key="1">
    <citation type="journal article" date="2016" name="Genome Announc.">
        <title>Draft Genome Sequence of Planomonospora sphaerica JCM9374, a Rare Actinomycete.</title>
        <authorList>
            <person name="Dohra H."/>
            <person name="Suzuki T."/>
            <person name="Inoue Y."/>
            <person name="Kodani S."/>
        </authorList>
    </citation>
    <scope>NUCLEOTIDE SEQUENCE [LARGE SCALE GENOMIC DNA]</scope>
    <source>
        <strain evidence="1 2">JCM 9374</strain>
    </source>
</reference>
<dbReference type="AlphaFoldDB" id="A0A171DFG4"/>
<organism evidence="1 2">
    <name type="scientific">Planomonospora sphaerica</name>
    <dbReference type="NCBI Taxonomy" id="161355"/>
    <lineage>
        <taxon>Bacteria</taxon>
        <taxon>Bacillati</taxon>
        <taxon>Actinomycetota</taxon>
        <taxon>Actinomycetes</taxon>
        <taxon>Streptosporangiales</taxon>
        <taxon>Streptosporangiaceae</taxon>
        <taxon>Planomonospora</taxon>
    </lineage>
</organism>